<dbReference type="GO" id="GO:0016757">
    <property type="term" value="F:glycosyltransferase activity"/>
    <property type="evidence" value="ECO:0007669"/>
    <property type="project" value="InterPro"/>
</dbReference>
<organism evidence="3 4">
    <name type="scientific">Pseudanabaena cinerea FACHB-1277</name>
    <dbReference type="NCBI Taxonomy" id="2949581"/>
    <lineage>
        <taxon>Bacteria</taxon>
        <taxon>Bacillati</taxon>
        <taxon>Cyanobacteriota</taxon>
        <taxon>Cyanophyceae</taxon>
        <taxon>Pseudanabaenales</taxon>
        <taxon>Pseudanabaenaceae</taxon>
        <taxon>Pseudanabaena</taxon>
        <taxon>Pseudanabaena cinerea</taxon>
    </lineage>
</organism>
<gene>
    <name evidence="3" type="ORF">H6F44_01720</name>
</gene>
<dbReference type="Pfam" id="PF00534">
    <property type="entry name" value="Glycos_transf_1"/>
    <property type="match status" value="1"/>
</dbReference>
<dbReference type="Gene3D" id="3.40.50.2000">
    <property type="entry name" value="Glycogen Phosphorylase B"/>
    <property type="match status" value="2"/>
</dbReference>
<reference evidence="3" key="2">
    <citation type="submission" date="2020-08" db="EMBL/GenBank/DDBJ databases">
        <authorList>
            <person name="Chen M."/>
            <person name="Teng W."/>
            <person name="Zhao L."/>
            <person name="Hu C."/>
            <person name="Zhou Y."/>
            <person name="Han B."/>
            <person name="Song L."/>
            <person name="Shu W."/>
        </authorList>
    </citation>
    <scope>NUCLEOTIDE SEQUENCE</scope>
    <source>
        <strain evidence="3">FACHB-1277</strain>
    </source>
</reference>
<dbReference type="RefSeq" id="WP_190349187.1">
    <property type="nucleotide sequence ID" value="NZ_JACJPY010000003.1"/>
</dbReference>
<comment type="caution">
    <text evidence="3">The sequence shown here is derived from an EMBL/GenBank/DDBJ whole genome shotgun (WGS) entry which is preliminary data.</text>
</comment>
<dbReference type="PANTHER" id="PTHR45947:SF3">
    <property type="entry name" value="SULFOQUINOVOSYL TRANSFERASE SQD2"/>
    <property type="match status" value="1"/>
</dbReference>
<evidence type="ECO:0000313" key="4">
    <source>
        <dbReference type="Proteomes" id="UP000631421"/>
    </source>
</evidence>
<dbReference type="Pfam" id="PF13439">
    <property type="entry name" value="Glyco_transf_4"/>
    <property type="match status" value="1"/>
</dbReference>
<accession>A0A926Z6K6</accession>
<evidence type="ECO:0000259" key="2">
    <source>
        <dbReference type="Pfam" id="PF13439"/>
    </source>
</evidence>
<reference evidence="3" key="1">
    <citation type="journal article" date="2015" name="ISME J.">
        <title>Draft Genome Sequence of Streptomyces incarnatus NRRL8089, which Produces the Nucleoside Antibiotic Sinefungin.</title>
        <authorList>
            <person name="Oshima K."/>
            <person name="Hattori M."/>
            <person name="Shimizu H."/>
            <person name="Fukuda K."/>
            <person name="Nemoto M."/>
            <person name="Inagaki K."/>
            <person name="Tamura T."/>
        </authorList>
    </citation>
    <scope>NUCLEOTIDE SEQUENCE</scope>
    <source>
        <strain evidence="3">FACHB-1277</strain>
    </source>
</reference>
<evidence type="ECO:0000259" key="1">
    <source>
        <dbReference type="Pfam" id="PF00534"/>
    </source>
</evidence>
<name>A0A926Z6K6_9CYAN</name>
<dbReference type="InterPro" id="IPR028098">
    <property type="entry name" value="Glyco_trans_4-like_N"/>
</dbReference>
<feature type="domain" description="Glycosyl transferase family 1" evidence="1">
    <location>
        <begin position="199"/>
        <end position="366"/>
    </location>
</feature>
<protein>
    <submittedName>
        <fullName evidence="3">Glycosyltransferase family 4 protein</fullName>
    </submittedName>
</protein>
<dbReference type="PANTHER" id="PTHR45947">
    <property type="entry name" value="SULFOQUINOVOSYL TRANSFERASE SQD2"/>
    <property type="match status" value="1"/>
</dbReference>
<evidence type="ECO:0000313" key="3">
    <source>
        <dbReference type="EMBL" id="MBD2148849.1"/>
    </source>
</evidence>
<dbReference type="CDD" id="cd03801">
    <property type="entry name" value="GT4_PimA-like"/>
    <property type="match status" value="1"/>
</dbReference>
<keyword evidence="4" id="KW-1185">Reference proteome</keyword>
<feature type="domain" description="Glycosyltransferase subfamily 4-like N-terminal" evidence="2">
    <location>
        <begin position="18"/>
        <end position="189"/>
    </location>
</feature>
<dbReference type="InterPro" id="IPR050194">
    <property type="entry name" value="Glycosyltransferase_grp1"/>
</dbReference>
<sequence>MNDCHVVAFLLKRVDCNDGITSHCETLMRGLIKSGWKVILITGKIGYDDSSKRRFESLKALAAEWIVIDKFDQTLASFGNLGRIRQIIKQYKIELLHVHGYAMLGLASALRLLSGVNCVSTFHLLKPIHYEKHQDLKLRLKKLLLKFYLRIFAPKIFIAIASDIETWLIDDIGIAPAKIRKVFNGIDTNYFHPPSAEEKQEARHKFHLTEQDFVISLVGRTQWDKGHRLLIDAVRQTAVGHPDYAFRCLFAGSGDQTEEIKNYAFNESASHSIFNFLGYIQDTRSVYWASDVIVLPSLAEGFGLVIVEALTCGVVAIRTPTAGTFDQIEEGVNGFIIPFDGRDALADYLARLASDRELRSRMQSGALKLSNQKFTLEAMTLGTIAAYESSL</sequence>
<proteinExistence type="predicted"/>
<dbReference type="SUPFAM" id="SSF53756">
    <property type="entry name" value="UDP-Glycosyltransferase/glycogen phosphorylase"/>
    <property type="match status" value="1"/>
</dbReference>
<dbReference type="AlphaFoldDB" id="A0A926Z6K6"/>
<dbReference type="InterPro" id="IPR001296">
    <property type="entry name" value="Glyco_trans_1"/>
</dbReference>
<dbReference type="Proteomes" id="UP000631421">
    <property type="component" value="Unassembled WGS sequence"/>
</dbReference>
<dbReference type="EMBL" id="JACJPY010000003">
    <property type="protein sequence ID" value="MBD2148849.1"/>
    <property type="molecule type" value="Genomic_DNA"/>
</dbReference>